<gene>
    <name evidence="1" type="ORF">WJU16_11105</name>
</gene>
<protein>
    <recommendedName>
        <fullName evidence="3">XRE family transcriptional regulator</fullName>
    </recommendedName>
</protein>
<dbReference type="Proteomes" id="UP001485459">
    <property type="component" value="Chromosome"/>
</dbReference>
<evidence type="ECO:0000313" key="1">
    <source>
        <dbReference type="EMBL" id="WZN43575.1"/>
    </source>
</evidence>
<evidence type="ECO:0000313" key="2">
    <source>
        <dbReference type="Proteomes" id="UP001485459"/>
    </source>
</evidence>
<dbReference type="RefSeq" id="WP_341838380.1">
    <property type="nucleotide sequence ID" value="NZ_CP149822.1"/>
</dbReference>
<evidence type="ECO:0008006" key="3">
    <source>
        <dbReference type="Google" id="ProtNLM"/>
    </source>
</evidence>
<proteinExistence type="predicted"/>
<reference evidence="2" key="1">
    <citation type="submission" date="2024-03" db="EMBL/GenBank/DDBJ databases">
        <title>Chitinophaga horti sp. nov., isolated from garden soil.</title>
        <authorList>
            <person name="Lee D.S."/>
            <person name="Han D.M."/>
            <person name="Baek J.H."/>
            <person name="Choi D.G."/>
            <person name="Jeon J.H."/>
            <person name="Jeon C.O."/>
        </authorList>
    </citation>
    <scope>NUCLEOTIDE SEQUENCE [LARGE SCALE GENOMIC DNA]</scope>
    <source>
        <strain evidence="2">GPA1</strain>
    </source>
</reference>
<accession>A0ABZ2YUQ7</accession>
<dbReference type="EMBL" id="CP149822">
    <property type="protein sequence ID" value="WZN43575.1"/>
    <property type="molecule type" value="Genomic_DNA"/>
</dbReference>
<organism evidence="1 2">
    <name type="scientific">Chitinophaga pollutisoli</name>
    <dbReference type="NCBI Taxonomy" id="3133966"/>
    <lineage>
        <taxon>Bacteria</taxon>
        <taxon>Pseudomonadati</taxon>
        <taxon>Bacteroidota</taxon>
        <taxon>Chitinophagia</taxon>
        <taxon>Chitinophagales</taxon>
        <taxon>Chitinophagaceae</taxon>
        <taxon>Chitinophaga</taxon>
    </lineage>
</organism>
<name>A0ABZ2YUQ7_9BACT</name>
<keyword evidence="2" id="KW-1185">Reference proteome</keyword>
<sequence length="118" mass="13425">MEAIASRLKKFLQYKKLGTSDFTRLLEYKSCEKIARLFRSDSAKPSVDIIADIAARFPDLSIRWLLTGEGVMLRHTTATHCTTQTSNILRTEALESLLLQSRMEEPDVTHRISIAENI</sequence>